<reference evidence="1 2" key="1">
    <citation type="submission" date="2013-01" db="EMBL/GenBank/DDBJ databases">
        <authorList>
            <person name="Harkins D.M."/>
            <person name="Durkin A.S."/>
            <person name="Brinkac L.M."/>
            <person name="Haft D.H."/>
            <person name="Selengut J.D."/>
            <person name="Sanka R."/>
            <person name="DePew J."/>
            <person name="Purushe J."/>
            <person name="Galloway R.L."/>
            <person name="Vinetz J.M."/>
            <person name="Sutton G.G."/>
            <person name="Nierman W.C."/>
            <person name="Fouts D.E."/>
        </authorList>
    </citation>
    <scope>NUCLEOTIDE SEQUENCE [LARGE SCALE GENOMIC DNA]</scope>
    <source>
        <strain evidence="1 2">79601</strain>
    </source>
</reference>
<name>M6CNY0_9LEPT</name>
<dbReference type="Proteomes" id="UP000011988">
    <property type="component" value="Unassembled WGS sequence"/>
</dbReference>
<proteinExistence type="predicted"/>
<dbReference type="AlphaFoldDB" id="M6CNY0"/>
<sequence length="60" mass="6713">MTIQKGIGSLRSKPLYRRADYKKVILLPGMGFDVVPTDCLALMLNFPKPVSESSVFRGRN</sequence>
<gene>
    <name evidence="1" type="ORF">LEP1GSC194_3899</name>
</gene>
<organism evidence="1 2">
    <name type="scientific">Leptospira alstonii serovar Sichuan str. 79601</name>
    <dbReference type="NCBI Taxonomy" id="1218565"/>
    <lineage>
        <taxon>Bacteria</taxon>
        <taxon>Pseudomonadati</taxon>
        <taxon>Spirochaetota</taxon>
        <taxon>Spirochaetia</taxon>
        <taxon>Leptospirales</taxon>
        <taxon>Leptospiraceae</taxon>
        <taxon>Leptospira</taxon>
    </lineage>
</organism>
<accession>M6CNY0</accession>
<protein>
    <submittedName>
        <fullName evidence="1">Uncharacterized protein</fullName>
    </submittedName>
</protein>
<dbReference type="EMBL" id="ANIK01000123">
    <property type="protein sequence ID" value="EMJ90538.1"/>
    <property type="molecule type" value="Genomic_DNA"/>
</dbReference>
<comment type="caution">
    <text evidence="1">The sequence shown here is derived from an EMBL/GenBank/DDBJ whole genome shotgun (WGS) entry which is preliminary data.</text>
</comment>
<evidence type="ECO:0000313" key="1">
    <source>
        <dbReference type="EMBL" id="EMJ90538.1"/>
    </source>
</evidence>
<evidence type="ECO:0000313" key="2">
    <source>
        <dbReference type="Proteomes" id="UP000011988"/>
    </source>
</evidence>